<feature type="chain" id="PRO_5020662865" evidence="8">
    <location>
        <begin position="22"/>
        <end position="140"/>
    </location>
</feature>
<organism evidence="10 11">
    <name type="scientific">Thalassobius vesicularis</name>
    <dbReference type="NCBI Taxonomy" id="1294297"/>
    <lineage>
        <taxon>Bacteria</taxon>
        <taxon>Pseudomonadati</taxon>
        <taxon>Pseudomonadota</taxon>
        <taxon>Alphaproteobacteria</taxon>
        <taxon>Rhodobacterales</taxon>
        <taxon>Roseobacteraceae</taxon>
        <taxon>Thalassovita</taxon>
    </lineage>
</organism>
<keyword evidence="3" id="KW-0808">Transferase</keyword>
<evidence type="ECO:0000256" key="3">
    <source>
        <dbReference type="ARBA" id="ARBA00022679"/>
    </source>
</evidence>
<comment type="caution">
    <text evidence="10">The sequence shown here is derived from an EMBL/GenBank/DDBJ whole genome shotgun (WGS) entry which is preliminary data.</text>
</comment>
<evidence type="ECO:0000313" key="10">
    <source>
        <dbReference type="EMBL" id="THD75910.1"/>
    </source>
</evidence>
<keyword evidence="11" id="KW-1185">Reference proteome</keyword>
<keyword evidence="4 7" id="KW-0133">Cell shape</keyword>
<dbReference type="PANTHER" id="PTHR30582:SF2">
    <property type="entry name" value="L,D-TRANSPEPTIDASE YCIB-RELATED"/>
    <property type="match status" value="1"/>
</dbReference>
<keyword evidence="8" id="KW-0732">Signal</keyword>
<evidence type="ECO:0000259" key="9">
    <source>
        <dbReference type="PROSITE" id="PS52029"/>
    </source>
</evidence>
<keyword evidence="5 7" id="KW-0573">Peptidoglycan synthesis</keyword>
<feature type="signal peptide" evidence="8">
    <location>
        <begin position="1"/>
        <end position="21"/>
    </location>
</feature>
<feature type="active site" description="Proton donor/acceptor" evidence="7">
    <location>
        <position position="95"/>
    </location>
</feature>
<evidence type="ECO:0000256" key="7">
    <source>
        <dbReference type="PROSITE-ProRule" id="PRU01373"/>
    </source>
</evidence>
<dbReference type="CDD" id="cd16913">
    <property type="entry name" value="YkuD_like"/>
    <property type="match status" value="1"/>
</dbReference>
<evidence type="ECO:0000256" key="6">
    <source>
        <dbReference type="ARBA" id="ARBA00023316"/>
    </source>
</evidence>
<feature type="domain" description="L,D-TPase catalytic" evidence="9">
    <location>
        <begin position="24"/>
        <end position="139"/>
    </location>
</feature>
<dbReference type="GO" id="GO:0005576">
    <property type="term" value="C:extracellular region"/>
    <property type="evidence" value="ECO:0007669"/>
    <property type="project" value="TreeGrafter"/>
</dbReference>
<dbReference type="GO" id="GO:0071972">
    <property type="term" value="F:peptidoglycan L,D-transpeptidase activity"/>
    <property type="evidence" value="ECO:0007669"/>
    <property type="project" value="TreeGrafter"/>
</dbReference>
<dbReference type="InterPro" id="IPR050979">
    <property type="entry name" value="LD-transpeptidase"/>
</dbReference>
<dbReference type="GO" id="GO:0071555">
    <property type="term" value="P:cell wall organization"/>
    <property type="evidence" value="ECO:0007669"/>
    <property type="project" value="UniProtKB-UniRule"/>
</dbReference>
<evidence type="ECO:0000256" key="1">
    <source>
        <dbReference type="ARBA" id="ARBA00004752"/>
    </source>
</evidence>
<dbReference type="Gene3D" id="2.40.440.10">
    <property type="entry name" value="L,D-transpeptidase catalytic domain-like"/>
    <property type="match status" value="1"/>
</dbReference>
<keyword evidence="6 7" id="KW-0961">Cell wall biogenesis/degradation</keyword>
<accession>A0A4S3MCV0</accession>
<dbReference type="GO" id="GO:0008360">
    <property type="term" value="P:regulation of cell shape"/>
    <property type="evidence" value="ECO:0007669"/>
    <property type="project" value="UniProtKB-UniRule"/>
</dbReference>
<dbReference type="GO" id="GO:0016740">
    <property type="term" value="F:transferase activity"/>
    <property type="evidence" value="ECO:0007669"/>
    <property type="project" value="UniProtKB-KW"/>
</dbReference>
<gene>
    <name evidence="10" type="ORF">E7681_05540</name>
</gene>
<evidence type="ECO:0000256" key="2">
    <source>
        <dbReference type="ARBA" id="ARBA00005992"/>
    </source>
</evidence>
<dbReference type="PROSITE" id="PS52029">
    <property type="entry name" value="LD_TPASE"/>
    <property type="match status" value="1"/>
</dbReference>
<evidence type="ECO:0000256" key="5">
    <source>
        <dbReference type="ARBA" id="ARBA00022984"/>
    </source>
</evidence>
<evidence type="ECO:0000256" key="8">
    <source>
        <dbReference type="SAM" id="SignalP"/>
    </source>
</evidence>
<reference evidence="10 11" key="1">
    <citation type="submission" date="2019-04" db="EMBL/GenBank/DDBJ databases">
        <title>Draft genome sequence of Youngimonas vesicularis.</title>
        <authorList>
            <person name="Hameed A."/>
        </authorList>
    </citation>
    <scope>NUCLEOTIDE SEQUENCE [LARGE SCALE GENOMIC DNA]</scope>
    <source>
        <strain evidence="10 11">CC-AMW-E</strain>
    </source>
</reference>
<comment type="pathway">
    <text evidence="1 7">Cell wall biogenesis; peptidoglycan biosynthesis.</text>
</comment>
<comment type="similarity">
    <text evidence="2">Belongs to the YkuD family.</text>
</comment>
<dbReference type="GO" id="GO:0018104">
    <property type="term" value="P:peptidoglycan-protein cross-linking"/>
    <property type="evidence" value="ECO:0007669"/>
    <property type="project" value="TreeGrafter"/>
</dbReference>
<dbReference type="EMBL" id="SSMD01000002">
    <property type="protein sequence ID" value="THD75910.1"/>
    <property type="molecule type" value="Genomic_DNA"/>
</dbReference>
<feature type="active site" description="Nucleophile" evidence="7">
    <location>
        <position position="111"/>
    </location>
</feature>
<evidence type="ECO:0000313" key="11">
    <source>
        <dbReference type="Proteomes" id="UP000306113"/>
    </source>
</evidence>
<dbReference type="AlphaFoldDB" id="A0A4S3MCV0"/>
<dbReference type="InterPro" id="IPR038063">
    <property type="entry name" value="Transpep_catalytic_dom"/>
</dbReference>
<name>A0A4S3MCV0_9RHOB</name>
<protein>
    <submittedName>
        <fullName evidence="10">L,D-transpeptidase</fullName>
    </submittedName>
</protein>
<dbReference type="UniPathway" id="UPA00219"/>
<dbReference type="Proteomes" id="UP000306113">
    <property type="component" value="Unassembled WGS sequence"/>
</dbReference>
<dbReference type="PANTHER" id="PTHR30582">
    <property type="entry name" value="L,D-TRANSPEPTIDASE"/>
    <property type="match status" value="1"/>
</dbReference>
<dbReference type="Pfam" id="PF03734">
    <property type="entry name" value="YkuD"/>
    <property type="match status" value="1"/>
</dbReference>
<proteinExistence type="inferred from homology"/>
<dbReference type="OrthoDB" id="463216at2"/>
<evidence type="ECO:0000256" key="4">
    <source>
        <dbReference type="ARBA" id="ARBA00022960"/>
    </source>
</evidence>
<dbReference type="InterPro" id="IPR005490">
    <property type="entry name" value="LD_TPept_cat_dom"/>
</dbReference>
<dbReference type="SUPFAM" id="SSF141523">
    <property type="entry name" value="L,D-transpeptidase catalytic domain-like"/>
    <property type="match status" value="1"/>
</dbReference>
<sequence>MRFRMTFLALALSLLPLIARAQVVQVVVDLSQQSMTVFLDEAHLYTWPVSTARRGKVTPVGTYSPQYLSANHRSSLYNNAPMPWSVFFHGNYAIHGTTDVAKLGSPASAGCIRLHPDNAHLLFNLVKARPFEMTLITVMP</sequence>